<dbReference type="EMBL" id="JAADYS010001827">
    <property type="protein sequence ID" value="KAF4460924.1"/>
    <property type="molecule type" value="Genomic_DNA"/>
</dbReference>
<accession>A0A8H4L472</accession>
<evidence type="ECO:0000313" key="5">
    <source>
        <dbReference type="EMBL" id="KAF4460924.1"/>
    </source>
</evidence>
<dbReference type="Pfam" id="PF04082">
    <property type="entry name" value="Fungal_trans"/>
    <property type="match status" value="1"/>
</dbReference>
<dbReference type="AlphaFoldDB" id="A0A8H4L472"/>
<proteinExistence type="predicted"/>
<evidence type="ECO:0000259" key="4">
    <source>
        <dbReference type="SMART" id="SM00906"/>
    </source>
</evidence>
<dbReference type="CDD" id="cd12148">
    <property type="entry name" value="fungal_TF_MHR"/>
    <property type="match status" value="1"/>
</dbReference>
<dbReference type="GO" id="GO:0008270">
    <property type="term" value="F:zinc ion binding"/>
    <property type="evidence" value="ECO:0007669"/>
    <property type="project" value="InterPro"/>
</dbReference>
<feature type="region of interest" description="Disordered" evidence="3">
    <location>
        <begin position="27"/>
        <end position="59"/>
    </location>
</feature>
<dbReference type="GO" id="GO:0003677">
    <property type="term" value="F:DNA binding"/>
    <property type="evidence" value="ECO:0007669"/>
    <property type="project" value="InterPro"/>
</dbReference>
<dbReference type="InterPro" id="IPR050613">
    <property type="entry name" value="Sec_Metabolite_Reg"/>
</dbReference>
<dbReference type="InterPro" id="IPR007219">
    <property type="entry name" value="XnlR_reg_dom"/>
</dbReference>
<evidence type="ECO:0000256" key="1">
    <source>
        <dbReference type="ARBA" id="ARBA00004123"/>
    </source>
</evidence>
<dbReference type="GO" id="GO:0005634">
    <property type="term" value="C:nucleus"/>
    <property type="evidence" value="ECO:0007669"/>
    <property type="project" value="UniProtKB-SubCell"/>
</dbReference>
<evidence type="ECO:0000313" key="6">
    <source>
        <dbReference type="Proteomes" id="UP000554235"/>
    </source>
</evidence>
<dbReference type="PANTHER" id="PTHR31001:SF85">
    <property type="entry name" value="ZN(II)2CYS6 TRANSCRIPTION FACTOR (EUROFUNG)"/>
    <property type="match status" value="1"/>
</dbReference>
<gene>
    <name evidence="5" type="ORF">FALBO_12285</name>
</gene>
<dbReference type="SMART" id="SM00906">
    <property type="entry name" value="Fungal_trans"/>
    <property type="match status" value="1"/>
</dbReference>
<evidence type="ECO:0000256" key="3">
    <source>
        <dbReference type="SAM" id="MobiDB-lite"/>
    </source>
</evidence>
<comment type="subcellular location">
    <subcellularLocation>
        <location evidence="1">Nucleus</location>
    </subcellularLocation>
</comment>
<comment type="caution">
    <text evidence="5">The sequence shown here is derived from an EMBL/GenBank/DDBJ whole genome shotgun (WGS) entry which is preliminary data.</text>
</comment>
<keyword evidence="6" id="KW-1185">Reference proteome</keyword>
<name>A0A8H4L472_9HYPO</name>
<protein>
    <submittedName>
        <fullName evidence="5">Fungal specific transcription factor</fullName>
    </submittedName>
</protein>
<dbReference type="GO" id="GO:0006351">
    <property type="term" value="P:DNA-templated transcription"/>
    <property type="evidence" value="ECO:0007669"/>
    <property type="project" value="InterPro"/>
</dbReference>
<reference evidence="5 6" key="1">
    <citation type="submission" date="2020-01" db="EMBL/GenBank/DDBJ databases">
        <title>Identification and distribution of gene clusters putatively required for synthesis of sphingolipid metabolism inhibitors in phylogenetically diverse species of the filamentous fungus Fusarium.</title>
        <authorList>
            <person name="Kim H.-S."/>
            <person name="Busman M."/>
            <person name="Brown D.W."/>
            <person name="Divon H."/>
            <person name="Uhlig S."/>
            <person name="Proctor R.H."/>
        </authorList>
    </citation>
    <scope>NUCLEOTIDE SEQUENCE [LARGE SCALE GENOMIC DNA]</scope>
    <source>
        <strain evidence="5 6">NRRL 20459</strain>
    </source>
</reference>
<sequence>MAEMAARIAYLEGALVKVGCAAEAHGRSPQTPLSVPVHGSPSEGALTATPYHLEGRRDTRGGEGVLVQKGSSSQYFNEILFSKVIEEQRDIETALTPHSFVSSLYNPSGIPSTPSHKNLPYTFHPSRQLSLRLWSLYLENVESCPGLKVLHVPTDEVRVYSTIDQPSEASAEDLSLCFAAYYAALVSLSDKDAELLMGQEKHTSVIHIKAGMEQALAHADFLNNPTLTGLQALAIYLSALRIHNRGKGVCILNGLAMCIAQSLGLQHDGERLGLSPFQSEVRRRLWWYLLGRDGRTGEDYGLQNTVTTQMYDTTPPLNVEDDALYPEMEKLPASRKTWTSMTSSLINVDLFKSLHRLISVATAASPSSPPREEVRAQVITEAKASIEGWLQYCNPAISRQRLTMHMSRFMLRKMDLISRQQWQLLRCPGSREAFATEENLVEALETLDLGLTPAKDEMMKPFVWLCRAYPQYHLALYILWHLCVKPEGPSIERAWEAVDGIYLGELTNGLFGGVGPKAMVLRILKTKATALREQIQRKKAAAMVQSSSENSAVPAMTAMPPDRANWEFLMTQVNIGDDIFHLNINGIEYPVWNTVV</sequence>
<dbReference type="OrthoDB" id="424974at2759"/>
<feature type="domain" description="Xylanolytic transcriptional activator regulatory" evidence="4">
    <location>
        <begin position="249"/>
        <end position="322"/>
    </location>
</feature>
<dbReference type="Proteomes" id="UP000554235">
    <property type="component" value="Unassembled WGS sequence"/>
</dbReference>
<dbReference type="PANTHER" id="PTHR31001">
    <property type="entry name" value="UNCHARACTERIZED TRANSCRIPTIONAL REGULATORY PROTEIN"/>
    <property type="match status" value="1"/>
</dbReference>
<organism evidence="5 6">
    <name type="scientific">Fusarium albosuccineum</name>
    <dbReference type="NCBI Taxonomy" id="1237068"/>
    <lineage>
        <taxon>Eukaryota</taxon>
        <taxon>Fungi</taxon>
        <taxon>Dikarya</taxon>
        <taxon>Ascomycota</taxon>
        <taxon>Pezizomycotina</taxon>
        <taxon>Sordariomycetes</taxon>
        <taxon>Hypocreomycetidae</taxon>
        <taxon>Hypocreales</taxon>
        <taxon>Nectriaceae</taxon>
        <taxon>Fusarium</taxon>
        <taxon>Fusarium decemcellulare species complex</taxon>
    </lineage>
</organism>
<keyword evidence="2" id="KW-0539">Nucleus</keyword>
<evidence type="ECO:0000256" key="2">
    <source>
        <dbReference type="ARBA" id="ARBA00023242"/>
    </source>
</evidence>